<dbReference type="SUPFAM" id="SSF52016">
    <property type="entry name" value="LeuD/IlvD-like"/>
    <property type="match status" value="1"/>
</dbReference>
<sequence length="203" mass="22502">MEKFTVLTGVAAPLRIMNVDTDMIIPARYLKTIKRTGLGTGLFSSLRFDDSGAERPDFVLNQRAYRNATILIAGDNFGCGSSREHAPWALLDYGIRCVIAPSFADIFFNNCFKNGILPIALPEPVVEKLMAAADNGANATFTVDLEAQRIATPDGESIPFEVEPFRRECLLNGWDDIGLTLRQSDRIDAYEARQRTEQPWALG</sequence>
<evidence type="ECO:0000256" key="1">
    <source>
        <dbReference type="ARBA" id="ARBA00000491"/>
    </source>
</evidence>
<evidence type="ECO:0000256" key="8">
    <source>
        <dbReference type="ARBA" id="ARBA00023239"/>
    </source>
</evidence>
<name>A0ABW2KYW4_9PROT</name>
<dbReference type="HAMAP" id="MF_01031">
    <property type="entry name" value="LeuD_type1"/>
    <property type="match status" value="1"/>
</dbReference>
<organism evidence="12 13">
    <name type="scientific">Rhodocista pekingensis</name>
    <dbReference type="NCBI Taxonomy" id="201185"/>
    <lineage>
        <taxon>Bacteria</taxon>
        <taxon>Pseudomonadati</taxon>
        <taxon>Pseudomonadota</taxon>
        <taxon>Alphaproteobacteria</taxon>
        <taxon>Rhodospirillales</taxon>
        <taxon>Azospirillaceae</taxon>
        <taxon>Rhodocista</taxon>
    </lineage>
</organism>
<evidence type="ECO:0000256" key="4">
    <source>
        <dbReference type="ARBA" id="ARBA00009845"/>
    </source>
</evidence>
<dbReference type="PANTHER" id="PTHR43345">
    <property type="entry name" value="3-ISOPROPYLMALATE DEHYDRATASE SMALL SUBUNIT 2-RELATED-RELATED"/>
    <property type="match status" value="1"/>
</dbReference>
<dbReference type="InterPro" id="IPR015928">
    <property type="entry name" value="Aconitase/3IPM_dehydase_swvl"/>
</dbReference>
<dbReference type="InterPro" id="IPR000573">
    <property type="entry name" value="AconitaseA/IPMdHydase_ssu_swvl"/>
</dbReference>
<comment type="subunit">
    <text evidence="5 10">Heterodimer of LeuC and LeuD.</text>
</comment>
<evidence type="ECO:0000313" key="13">
    <source>
        <dbReference type="Proteomes" id="UP001596456"/>
    </source>
</evidence>
<dbReference type="InterPro" id="IPR050075">
    <property type="entry name" value="LeuD"/>
</dbReference>
<dbReference type="NCBIfam" id="NF002458">
    <property type="entry name" value="PRK01641.1"/>
    <property type="match status" value="1"/>
</dbReference>
<dbReference type="Gene3D" id="3.20.19.10">
    <property type="entry name" value="Aconitase, domain 4"/>
    <property type="match status" value="1"/>
</dbReference>
<comment type="catalytic activity">
    <reaction evidence="1 10">
        <text>(2R,3S)-3-isopropylmalate = (2S)-2-isopropylmalate</text>
        <dbReference type="Rhea" id="RHEA:32287"/>
        <dbReference type="ChEBI" id="CHEBI:1178"/>
        <dbReference type="ChEBI" id="CHEBI:35121"/>
        <dbReference type="EC" id="4.2.1.33"/>
    </reaction>
</comment>
<gene>
    <name evidence="10 12" type="primary">leuD</name>
    <name evidence="12" type="ORF">ACFQPS_13790</name>
</gene>
<dbReference type="RefSeq" id="WP_377359847.1">
    <property type="nucleotide sequence ID" value="NZ_JBHTCM010000014.1"/>
</dbReference>
<comment type="function">
    <text evidence="2 10">Catalyzes the isomerization between 2-isopropylmalate and 3-isopropylmalate, via the formation of 2-isopropylmaleate.</text>
</comment>
<dbReference type="InterPro" id="IPR033940">
    <property type="entry name" value="IPMI_Swivel"/>
</dbReference>
<evidence type="ECO:0000256" key="9">
    <source>
        <dbReference type="ARBA" id="ARBA00023304"/>
    </source>
</evidence>
<dbReference type="CDD" id="cd01577">
    <property type="entry name" value="IPMI_Swivel"/>
    <property type="match status" value="1"/>
</dbReference>
<evidence type="ECO:0000259" key="11">
    <source>
        <dbReference type="Pfam" id="PF00694"/>
    </source>
</evidence>
<dbReference type="Pfam" id="PF00694">
    <property type="entry name" value="Aconitase_C"/>
    <property type="match status" value="1"/>
</dbReference>
<comment type="similarity">
    <text evidence="4 10">Belongs to the LeuD family. LeuD type 1 subfamily.</text>
</comment>
<dbReference type="InterPro" id="IPR004431">
    <property type="entry name" value="3-IsopropMal_deHydase_ssu"/>
</dbReference>
<feature type="domain" description="Aconitase A/isopropylmalate dehydratase small subunit swivel" evidence="11">
    <location>
        <begin position="1"/>
        <end position="123"/>
    </location>
</feature>
<proteinExistence type="inferred from homology"/>
<dbReference type="NCBIfam" id="TIGR00171">
    <property type="entry name" value="leuD"/>
    <property type="match status" value="1"/>
</dbReference>
<evidence type="ECO:0000256" key="5">
    <source>
        <dbReference type="ARBA" id="ARBA00011271"/>
    </source>
</evidence>
<comment type="caution">
    <text evidence="12">The sequence shown here is derived from an EMBL/GenBank/DDBJ whole genome shotgun (WGS) entry which is preliminary data.</text>
</comment>
<evidence type="ECO:0000256" key="7">
    <source>
        <dbReference type="ARBA" id="ARBA00022605"/>
    </source>
</evidence>
<evidence type="ECO:0000313" key="12">
    <source>
        <dbReference type="EMBL" id="MFC7334234.1"/>
    </source>
</evidence>
<evidence type="ECO:0000256" key="3">
    <source>
        <dbReference type="ARBA" id="ARBA00004729"/>
    </source>
</evidence>
<keyword evidence="13" id="KW-1185">Reference proteome</keyword>
<evidence type="ECO:0000256" key="6">
    <source>
        <dbReference type="ARBA" id="ARBA00022430"/>
    </source>
</evidence>
<keyword evidence="7 10" id="KW-0028">Amino-acid biosynthesis</keyword>
<protein>
    <recommendedName>
        <fullName evidence="10">3-isopropylmalate dehydratase small subunit</fullName>
        <ecNumber evidence="10">4.2.1.33</ecNumber>
    </recommendedName>
    <alternativeName>
        <fullName evidence="10">Alpha-IPM isomerase</fullName>
        <shortName evidence="10">IPMI</shortName>
    </alternativeName>
    <alternativeName>
        <fullName evidence="10">Isopropylmalate isomerase</fullName>
    </alternativeName>
</protein>
<reference evidence="13" key="1">
    <citation type="journal article" date="2019" name="Int. J. Syst. Evol. Microbiol.">
        <title>The Global Catalogue of Microorganisms (GCM) 10K type strain sequencing project: providing services to taxonomists for standard genome sequencing and annotation.</title>
        <authorList>
            <consortium name="The Broad Institute Genomics Platform"/>
            <consortium name="The Broad Institute Genome Sequencing Center for Infectious Disease"/>
            <person name="Wu L."/>
            <person name="Ma J."/>
        </authorList>
    </citation>
    <scope>NUCLEOTIDE SEQUENCE [LARGE SCALE GENOMIC DNA]</scope>
    <source>
        <strain evidence="13">CGMCC 1.16275</strain>
    </source>
</reference>
<dbReference type="EC" id="4.2.1.33" evidence="10"/>
<evidence type="ECO:0000256" key="10">
    <source>
        <dbReference type="HAMAP-Rule" id="MF_01031"/>
    </source>
</evidence>
<keyword evidence="8 10" id="KW-0456">Lyase</keyword>
<keyword evidence="9 10" id="KW-0100">Branched-chain amino acid biosynthesis</keyword>
<dbReference type="GO" id="GO:0003861">
    <property type="term" value="F:3-isopropylmalate dehydratase activity"/>
    <property type="evidence" value="ECO:0007669"/>
    <property type="project" value="UniProtKB-EC"/>
</dbReference>
<comment type="pathway">
    <text evidence="3 10">Amino-acid biosynthesis; L-leucine biosynthesis; L-leucine from 3-methyl-2-oxobutanoate: step 2/4.</text>
</comment>
<accession>A0ABW2KYW4</accession>
<evidence type="ECO:0000256" key="2">
    <source>
        <dbReference type="ARBA" id="ARBA00002695"/>
    </source>
</evidence>
<dbReference type="Proteomes" id="UP001596456">
    <property type="component" value="Unassembled WGS sequence"/>
</dbReference>
<dbReference type="PANTHER" id="PTHR43345:SF5">
    <property type="entry name" value="3-ISOPROPYLMALATE DEHYDRATASE SMALL SUBUNIT"/>
    <property type="match status" value="1"/>
</dbReference>
<keyword evidence="6 10" id="KW-0432">Leucine biosynthesis</keyword>
<dbReference type="EMBL" id="JBHTCM010000014">
    <property type="protein sequence ID" value="MFC7334234.1"/>
    <property type="molecule type" value="Genomic_DNA"/>
</dbReference>